<sequence>MADQASDVVQFWREAEPHWFSHDAGFDRRFSERFMALHQRAAQGELADWASTAEGALALLILLDQFPRNAFRGSSRMYETDAKAREVARAALAAGHPDRIAAGLRTFFHLPFSHSEDLADQDLAVSLQAPLGGDAARFARGHRDIIQRFGRFPHRNALLGRTTTPDEQAFLDQGGFSG</sequence>
<dbReference type="OrthoDB" id="7593450at2"/>
<dbReference type="InterPro" id="IPR011990">
    <property type="entry name" value="TPR-like_helical_dom_sf"/>
</dbReference>
<organism evidence="1 2">
    <name type="scientific">Aquabacterium soli</name>
    <dbReference type="NCBI Taxonomy" id="2493092"/>
    <lineage>
        <taxon>Bacteria</taxon>
        <taxon>Pseudomonadati</taxon>
        <taxon>Pseudomonadota</taxon>
        <taxon>Betaproteobacteria</taxon>
        <taxon>Burkholderiales</taxon>
        <taxon>Aquabacterium</taxon>
    </lineage>
</organism>
<reference evidence="1 2" key="1">
    <citation type="submission" date="2018-12" db="EMBL/GenBank/DDBJ databases">
        <title>The whole draft genome of Aquabacterium sp. SJQ9.</title>
        <authorList>
            <person name="Sun L."/>
            <person name="Gao X."/>
            <person name="Chen W."/>
            <person name="Huang K."/>
        </authorList>
    </citation>
    <scope>NUCLEOTIDE SEQUENCE [LARGE SCALE GENOMIC DNA]</scope>
    <source>
        <strain evidence="1 2">SJQ9</strain>
    </source>
</reference>
<dbReference type="AlphaFoldDB" id="A0A426VEU2"/>
<protein>
    <submittedName>
        <fullName evidence="1">DUF924 domain-containing protein</fullName>
    </submittedName>
</protein>
<dbReference type="SUPFAM" id="SSF48452">
    <property type="entry name" value="TPR-like"/>
    <property type="match status" value="1"/>
</dbReference>
<comment type="caution">
    <text evidence="1">The sequence shown here is derived from an EMBL/GenBank/DDBJ whole genome shotgun (WGS) entry which is preliminary data.</text>
</comment>
<proteinExistence type="predicted"/>
<evidence type="ECO:0000313" key="2">
    <source>
        <dbReference type="Proteomes" id="UP000269265"/>
    </source>
</evidence>
<evidence type="ECO:0000313" key="1">
    <source>
        <dbReference type="EMBL" id="RRS05407.1"/>
    </source>
</evidence>
<dbReference type="Pfam" id="PF06041">
    <property type="entry name" value="DUF924"/>
    <property type="match status" value="1"/>
</dbReference>
<keyword evidence="2" id="KW-1185">Reference proteome</keyword>
<dbReference type="Proteomes" id="UP000269265">
    <property type="component" value="Unassembled WGS sequence"/>
</dbReference>
<dbReference type="Gene3D" id="1.20.58.320">
    <property type="entry name" value="TPR-like"/>
    <property type="match status" value="1"/>
</dbReference>
<gene>
    <name evidence="1" type="ORF">EIP75_04130</name>
</gene>
<dbReference type="RefSeq" id="WP_125241976.1">
    <property type="nucleotide sequence ID" value="NZ_RSED01000003.1"/>
</dbReference>
<accession>A0A426VEU2</accession>
<dbReference type="InterPro" id="IPR010323">
    <property type="entry name" value="DUF924"/>
</dbReference>
<name>A0A426VEU2_9BURK</name>
<dbReference type="Gene3D" id="1.25.40.10">
    <property type="entry name" value="Tetratricopeptide repeat domain"/>
    <property type="match status" value="1"/>
</dbReference>
<dbReference type="EMBL" id="RSED01000003">
    <property type="protein sequence ID" value="RRS05407.1"/>
    <property type="molecule type" value="Genomic_DNA"/>
</dbReference>